<evidence type="ECO:0000313" key="2">
    <source>
        <dbReference type="Proteomes" id="UP001150603"/>
    </source>
</evidence>
<proteinExistence type="predicted"/>
<gene>
    <name evidence="1" type="ORF">FBU59_003347</name>
</gene>
<accession>A0ACC1J8V5</accession>
<reference evidence="1" key="1">
    <citation type="submission" date="2022-07" db="EMBL/GenBank/DDBJ databases">
        <title>Phylogenomic reconstructions and comparative analyses of Kickxellomycotina fungi.</title>
        <authorList>
            <person name="Reynolds N.K."/>
            <person name="Stajich J.E."/>
            <person name="Barry K."/>
            <person name="Grigoriev I.V."/>
            <person name="Crous P."/>
            <person name="Smith M.E."/>
        </authorList>
    </citation>
    <scope>NUCLEOTIDE SEQUENCE</scope>
    <source>
        <strain evidence="1">NRRL 5244</strain>
    </source>
</reference>
<dbReference type="EMBL" id="JANBPW010002101">
    <property type="protein sequence ID" value="KAJ1941968.1"/>
    <property type="molecule type" value="Genomic_DNA"/>
</dbReference>
<dbReference type="Proteomes" id="UP001150603">
    <property type="component" value="Unassembled WGS sequence"/>
</dbReference>
<name>A0ACC1J8V5_9FUNG</name>
<protein>
    <submittedName>
        <fullName evidence="1">Uncharacterized protein</fullName>
    </submittedName>
</protein>
<comment type="caution">
    <text evidence="1">The sequence shown here is derived from an EMBL/GenBank/DDBJ whole genome shotgun (WGS) entry which is preliminary data.</text>
</comment>
<keyword evidence="2" id="KW-1185">Reference proteome</keyword>
<evidence type="ECO:0000313" key="1">
    <source>
        <dbReference type="EMBL" id="KAJ1941968.1"/>
    </source>
</evidence>
<organism evidence="1 2">
    <name type="scientific">Linderina macrospora</name>
    <dbReference type="NCBI Taxonomy" id="4868"/>
    <lineage>
        <taxon>Eukaryota</taxon>
        <taxon>Fungi</taxon>
        <taxon>Fungi incertae sedis</taxon>
        <taxon>Zoopagomycota</taxon>
        <taxon>Kickxellomycotina</taxon>
        <taxon>Kickxellomycetes</taxon>
        <taxon>Kickxellales</taxon>
        <taxon>Kickxellaceae</taxon>
        <taxon>Linderina</taxon>
    </lineage>
</organism>
<sequence>MSSTETPAGLLDLEECLTDSPGFRNKVRRFEEYAASLETAVQGLAKASRVLQQVSDDYSVKSTEMLSRVANVSKLSPLQDTKVDQTLRGFSEVVKDIERNRVMQNEQFQNIVVAPMEALVGDDSELVQTIKAGRRRLDMQQTDYESQLARSMARKETGLEQDVEVAKSRYLHGLQLHSVDLNRLAALKKVEFLESYLSLMYAQYAFYHQAFSSLKDFEPAMRQLGEHIAQARRTAEQEIAESQELIVAPKRHTNVARSTHDSQSFDDDGYVRVGQQDDDNAYGS</sequence>
<feature type="non-terminal residue" evidence="1">
    <location>
        <position position="284"/>
    </location>
</feature>